<evidence type="ECO:0000256" key="3">
    <source>
        <dbReference type="ARBA" id="ARBA00012367"/>
    </source>
</evidence>
<dbReference type="InterPro" id="IPR019491">
    <property type="entry name" value="Lipoate_protein_ligase_C"/>
</dbReference>
<accession>D5EGL2</accession>
<evidence type="ECO:0000256" key="2">
    <source>
        <dbReference type="ARBA" id="ARBA00005124"/>
    </source>
</evidence>
<gene>
    <name evidence="9" type="ordered locus">Amico_1578</name>
</gene>
<dbReference type="UniPathway" id="UPA00537">
    <property type="reaction ID" value="UER00594"/>
</dbReference>
<organism evidence="9 10">
    <name type="scientific">Aminobacterium colombiense (strain DSM 12261 / ALA-1)</name>
    <dbReference type="NCBI Taxonomy" id="572547"/>
    <lineage>
        <taxon>Bacteria</taxon>
        <taxon>Thermotogati</taxon>
        <taxon>Synergistota</taxon>
        <taxon>Synergistia</taxon>
        <taxon>Synergistales</taxon>
        <taxon>Aminobacteriaceae</taxon>
        <taxon>Aminobacterium</taxon>
    </lineage>
</organism>
<comment type="catalytic activity">
    <reaction evidence="7">
        <text>L-lysyl-[lipoyl-carrier protein] + (R)-lipoate + ATP = N(6)-[(R)-lipoyl]-L-lysyl-[lipoyl-carrier protein] + AMP + diphosphate + H(+)</text>
        <dbReference type="Rhea" id="RHEA:49288"/>
        <dbReference type="Rhea" id="RHEA-COMP:10500"/>
        <dbReference type="Rhea" id="RHEA-COMP:10502"/>
        <dbReference type="ChEBI" id="CHEBI:15378"/>
        <dbReference type="ChEBI" id="CHEBI:29969"/>
        <dbReference type="ChEBI" id="CHEBI:30616"/>
        <dbReference type="ChEBI" id="CHEBI:33019"/>
        <dbReference type="ChEBI" id="CHEBI:83088"/>
        <dbReference type="ChEBI" id="CHEBI:83099"/>
        <dbReference type="ChEBI" id="CHEBI:456215"/>
        <dbReference type="EC" id="6.3.1.20"/>
    </reaction>
</comment>
<dbReference type="CDD" id="cd16443">
    <property type="entry name" value="LplA"/>
    <property type="match status" value="1"/>
</dbReference>
<dbReference type="EMBL" id="CP001997">
    <property type="protein sequence ID" value="ADE57694.1"/>
    <property type="molecule type" value="Genomic_DNA"/>
</dbReference>
<dbReference type="SUPFAM" id="SSF82649">
    <property type="entry name" value="SufE/NifU"/>
    <property type="match status" value="1"/>
</dbReference>
<dbReference type="Gene3D" id="3.30.390.50">
    <property type="entry name" value="CO dehydrogenase flavoprotein, C-terminal domain"/>
    <property type="match status" value="1"/>
</dbReference>
<sequence>MLKVKTFLAESPFVDPRINLAIEEHLLSHLSSHSVILYLWQNEHTVVIGRNQNAWKECRTSLLSEEKGTLVRRLSGGGAVYHDLGNLNFTFLASHLSYDFIRHIKVLVAAFRSIGIPASFSGRNDIFVENRKVSGNAFYQGKAGRYHHGTILIDVDIDRMVRYLQPPAAKLKAKGIDSVKSRVANLKEFNTSLSIDVVKKAIKASFLEEYGGEGENISLSDIMKKEEVKTLYKKYSNPSWIYGLSPDFDVEIENRFDWGHVALGFHVREGSVSQCHIYSDAMDGDLIASLAPFLKGVPLQGDVLAKALRRNFPESMPQEVQEMACWLEKDWAHMF</sequence>
<keyword evidence="9" id="KW-0808">Transferase</keyword>
<keyword evidence="5" id="KW-0547">Nucleotide-binding</keyword>
<dbReference type="InterPro" id="IPR045864">
    <property type="entry name" value="aa-tRNA-synth_II/BPL/LPL"/>
</dbReference>
<comment type="pathway">
    <text evidence="2">Protein modification; protein lipoylation via exogenous pathway; protein N(6)-(lipoyl)lysine from lipoate: step 1/2.</text>
</comment>
<dbReference type="RefSeq" id="WP_013048957.1">
    <property type="nucleotide sequence ID" value="NC_014011.1"/>
</dbReference>
<dbReference type="GO" id="GO:0005737">
    <property type="term" value="C:cytoplasm"/>
    <property type="evidence" value="ECO:0007669"/>
    <property type="project" value="TreeGrafter"/>
</dbReference>
<dbReference type="GO" id="GO:0005524">
    <property type="term" value="F:ATP binding"/>
    <property type="evidence" value="ECO:0007669"/>
    <property type="project" value="UniProtKB-KW"/>
</dbReference>
<evidence type="ECO:0000256" key="4">
    <source>
        <dbReference type="ARBA" id="ARBA00022598"/>
    </source>
</evidence>
<evidence type="ECO:0000313" key="9">
    <source>
        <dbReference type="EMBL" id="ADE57694.1"/>
    </source>
</evidence>
<keyword evidence="6" id="KW-0067">ATP-binding</keyword>
<dbReference type="NCBIfam" id="TIGR00545">
    <property type="entry name" value="lipoyltrans"/>
    <property type="match status" value="1"/>
</dbReference>
<dbReference type="InterPro" id="IPR004143">
    <property type="entry name" value="BPL_LPL_catalytic"/>
</dbReference>
<dbReference type="PANTHER" id="PTHR12561:SF3">
    <property type="entry name" value="LIPOYLTRANSFERASE 1, MITOCHONDRIAL"/>
    <property type="match status" value="1"/>
</dbReference>
<dbReference type="eggNOG" id="COG0095">
    <property type="taxonomic scope" value="Bacteria"/>
</dbReference>
<keyword evidence="10" id="KW-1185">Reference proteome</keyword>
<reference evidence="9 10" key="1">
    <citation type="journal article" date="2010" name="Stand. Genomic Sci.">
        <title>Complete genome sequence of Aminobacterium colombiense type strain (ALA-1).</title>
        <authorList>
            <person name="Chertkov O."/>
            <person name="Sikorski J."/>
            <person name="Brambilla E."/>
            <person name="Lapidus A."/>
            <person name="Copeland A."/>
            <person name="Glavina Del Rio T."/>
            <person name="Nolan M."/>
            <person name="Lucas S."/>
            <person name="Tice H."/>
            <person name="Cheng J.F."/>
            <person name="Han C."/>
            <person name="Detter J.C."/>
            <person name="Bruce D."/>
            <person name="Tapia R."/>
            <person name="Goodwin L."/>
            <person name="Pitluck S."/>
            <person name="Liolios K."/>
            <person name="Ivanova N."/>
            <person name="Mavromatis K."/>
            <person name="Ovchinnikova G."/>
            <person name="Pati A."/>
            <person name="Chen A."/>
            <person name="Palaniappan K."/>
            <person name="Land M."/>
            <person name="Hauser L."/>
            <person name="Chang Y.J."/>
            <person name="Jeffries C.D."/>
            <person name="Spring S."/>
            <person name="Rohde M."/>
            <person name="Goker M."/>
            <person name="Bristow J."/>
            <person name="Eisen J.A."/>
            <person name="Markowitz V."/>
            <person name="Hugenholtz P."/>
            <person name="Kyrpides N.C."/>
            <person name="Klenk H.P."/>
        </authorList>
    </citation>
    <scope>NUCLEOTIDE SEQUENCE [LARGE SCALE GENOMIC DNA]</scope>
    <source>
        <strain evidence="10">DSM 12261 / ALA-1</strain>
    </source>
</reference>
<evidence type="ECO:0000256" key="7">
    <source>
        <dbReference type="ARBA" id="ARBA00048037"/>
    </source>
</evidence>
<dbReference type="PROSITE" id="PS51733">
    <property type="entry name" value="BPL_LPL_CATALYTIC"/>
    <property type="match status" value="1"/>
</dbReference>
<dbReference type="EC" id="6.3.1.20" evidence="3"/>
<name>D5EGL2_AMICL</name>
<keyword evidence="9" id="KW-0548">Nucleotidyltransferase</keyword>
<evidence type="ECO:0000256" key="1">
    <source>
        <dbReference type="ARBA" id="ARBA00005085"/>
    </source>
</evidence>
<dbReference type="Pfam" id="PF10437">
    <property type="entry name" value="Lip_prot_lig_C"/>
    <property type="match status" value="1"/>
</dbReference>
<proteinExistence type="predicted"/>
<dbReference type="KEGG" id="aco:Amico_1578"/>
<dbReference type="STRING" id="572547.Amico_1578"/>
<feature type="domain" description="BPL/LPL catalytic" evidence="8">
    <location>
        <begin position="31"/>
        <end position="214"/>
    </location>
</feature>
<comment type="pathway">
    <text evidence="1">Protein modification; protein lipoylation via exogenous pathway; protein N(6)-(lipoyl)lysine from lipoate: step 2/2.</text>
</comment>
<dbReference type="Pfam" id="PF21948">
    <property type="entry name" value="LplA-B_cat"/>
    <property type="match status" value="1"/>
</dbReference>
<dbReference type="OrthoDB" id="9788148at2"/>
<dbReference type="SUPFAM" id="SSF55681">
    <property type="entry name" value="Class II aaRS and biotin synthetases"/>
    <property type="match status" value="1"/>
</dbReference>
<evidence type="ECO:0000259" key="8">
    <source>
        <dbReference type="PROSITE" id="PS51733"/>
    </source>
</evidence>
<evidence type="ECO:0000313" key="10">
    <source>
        <dbReference type="Proteomes" id="UP000002366"/>
    </source>
</evidence>
<dbReference type="Gene3D" id="3.30.930.10">
    <property type="entry name" value="Bira Bifunctional Protein, Domain 2"/>
    <property type="match status" value="1"/>
</dbReference>
<dbReference type="GO" id="GO:0017118">
    <property type="term" value="F:lipoyltransferase activity"/>
    <property type="evidence" value="ECO:0007669"/>
    <property type="project" value="TreeGrafter"/>
</dbReference>
<evidence type="ECO:0000256" key="6">
    <source>
        <dbReference type="ARBA" id="ARBA00022840"/>
    </source>
</evidence>
<evidence type="ECO:0000256" key="5">
    <source>
        <dbReference type="ARBA" id="ARBA00022741"/>
    </source>
</evidence>
<dbReference type="Proteomes" id="UP000002366">
    <property type="component" value="Chromosome"/>
</dbReference>
<dbReference type="PANTHER" id="PTHR12561">
    <property type="entry name" value="LIPOATE-PROTEIN LIGASE"/>
    <property type="match status" value="1"/>
</dbReference>
<dbReference type="HOGENOM" id="CLU_022986_0_1_0"/>
<keyword evidence="4 9" id="KW-0436">Ligase</keyword>
<dbReference type="GO" id="GO:0009249">
    <property type="term" value="P:protein lipoylation"/>
    <property type="evidence" value="ECO:0007669"/>
    <property type="project" value="InterPro"/>
</dbReference>
<dbReference type="GO" id="GO:0016979">
    <property type="term" value="F:lipoate-protein ligase activity"/>
    <property type="evidence" value="ECO:0007669"/>
    <property type="project" value="UniProtKB-EC"/>
</dbReference>
<dbReference type="InterPro" id="IPR004562">
    <property type="entry name" value="LipoylTrfase_LipoateP_Ligase"/>
</dbReference>
<dbReference type="AlphaFoldDB" id="D5EGL2"/>
<protein>
    <recommendedName>
        <fullName evidence="3">lipoate--protein ligase</fullName>
        <ecNumber evidence="3">6.3.1.20</ecNumber>
    </recommendedName>
</protein>